<feature type="binding site" evidence="10">
    <location>
        <position position="134"/>
    </location>
    <ligand>
        <name>substrate</name>
    </ligand>
</feature>
<dbReference type="Gene3D" id="2.60.40.1180">
    <property type="entry name" value="Golgi alpha-mannosidase II"/>
    <property type="match status" value="1"/>
</dbReference>
<dbReference type="Gene3D" id="3.20.20.80">
    <property type="entry name" value="Glycosidases"/>
    <property type="match status" value="1"/>
</dbReference>
<feature type="binding site" evidence="10">
    <location>
        <position position="172"/>
    </location>
    <ligand>
        <name>substrate</name>
    </ligand>
</feature>
<keyword evidence="16" id="KW-1185">Reference proteome</keyword>
<dbReference type="AlphaFoldDB" id="A0A552UHT0"/>
<dbReference type="GO" id="GO:0006012">
    <property type="term" value="P:galactose metabolic process"/>
    <property type="evidence" value="ECO:0007669"/>
    <property type="project" value="InterPro"/>
</dbReference>
<evidence type="ECO:0000256" key="7">
    <source>
        <dbReference type="ARBA" id="ARBA00023295"/>
    </source>
</evidence>
<dbReference type="PANTHER" id="PTHR36447">
    <property type="entry name" value="BETA-GALACTOSIDASE GANA"/>
    <property type="match status" value="1"/>
</dbReference>
<evidence type="ECO:0000256" key="2">
    <source>
        <dbReference type="ARBA" id="ARBA00005940"/>
    </source>
</evidence>
<dbReference type="SUPFAM" id="SSF51445">
    <property type="entry name" value="(Trans)glycosidases"/>
    <property type="match status" value="1"/>
</dbReference>
<comment type="catalytic activity">
    <reaction evidence="1 8">
        <text>Hydrolysis of terminal non-reducing beta-D-galactose residues in beta-D-galactosides.</text>
        <dbReference type="EC" id="3.2.1.23"/>
    </reaction>
</comment>
<feature type="active site" description="Proton donor" evidence="9">
    <location>
        <position position="173"/>
    </location>
</feature>
<evidence type="ECO:0000259" key="12">
    <source>
        <dbReference type="Pfam" id="PF02449"/>
    </source>
</evidence>
<keyword evidence="6" id="KW-0862">Zinc</keyword>
<feature type="domain" description="Glycoside hydrolase family 42 N-terminal" evidence="12">
    <location>
        <begin position="38"/>
        <end position="398"/>
    </location>
</feature>
<keyword evidence="7 8" id="KW-0326">Glycosidase</keyword>
<dbReference type="InterPro" id="IPR013738">
    <property type="entry name" value="Beta_galactosidase_Trimer"/>
</dbReference>
<dbReference type="EMBL" id="VJWA01000001">
    <property type="protein sequence ID" value="TRW17750.1"/>
    <property type="molecule type" value="Genomic_DNA"/>
</dbReference>
<dbReference type="Pfam" id="PF08533">
    <property type="entry name" value="Glyco_hydro_42C"/>
    <property type="match status" value="1"/>
</dbReference>
<evidence type="ECO:0000256" key="5">
    <source>
        <dbReference type="ARBA" id="ARBA00022801"/>
    </source>
</evidence>
<name>A0A552UHT0_9SPHN</name>
<dbReference type="EC" id="3.2.1.23" evidence="3 8"/>
<dbReference type="PIRSF" id="PIRSF001084">
    <property type="entry name" value="B-galactosidase"/>
    <property type="match status" value="1"/>
</dbReference>
<evidence type="ECO:0000256" key="3">
    <source>
        <dbReference type="ARBA" id="ARBA00012756"/>
    </source>
</evidence>
<feature type="active site" description="Nucleophile" evidence="9">
    <location>
        <position position="322"/>
    </location>
</feature>
<dbReference type="GO" id="GO:0009341">
    <property type="term" value="C:beta-galactosidase complex"/>
    <property type="evidence" value="ECO:0007669"/>
    <property type="project" value="InterPro"/>
</dbReference>
<dbReference type="PANTHER" id="PTHR36447:SF2">
    <property type="entry name" value="BETA-GALACTOSIDASE YESZ"/>
    <property type="match status" value="1"/>
</dbReference>
<dbReference type="CDD" id="cd03143">
    <property type="entry name" value="A4_beta-galactosidase_middle_domain"/>
    <property type="match status" value="1"/>
</dbReference>
<keyword evidence="4" id="KW-0479">Metal-binding</keyword>
<evidence type="ECO:0000256" key="10">
    <source>
        <dbReference type="PIRSR" id="PIRSR001084-2"/>
    </source>
</evidence>
<dbReference type="GO" id="GO:0004565">
    <property type="term" value="F:beta-galactosidase activity"/>
    <property type="evidence" value="ECO:0007669"/>
    <property type="project" value="UniProtKB-EC"/>
</dbReference>
<dbReference type="InterPro" id="IPR029062">
    <property type="entry name" value="Class_I_gatase-like"/>
</dbReference>
<feature type="signal peptide" evidence="11">
    <location>
        <begin position="1"/>
        <end position="21"/>
    </location>
</feature>
<dbReference type="GO" id="GO:0046872">
    <property type="term" value="F:metal ion binding"/>
    <property type="evidence" value="ECO:0007669"/>
    <property type="project" value="UniProtKB-KW"/>
</dbReference>
<evidence type="ECO:0000256" key="11">
    <source>
        <dbReference type="SAM" id="SignalP"/>
    </source>
</evidence>
<dbReference type="InterPro" id="IPR013780">
    <property type="entry name" value="Glyco_hydro_b"/>
</dbReference>
<dbReference type="InterPro" id="IPR013739">
    <property type="entry name" value="Beta_galactosidase_C"/>
</dbReference>
<keyword evidence="11" id="KW-0732">Signal</keyword>
<dbReference type="Gene3D" id="3.40.50.880">
    <property type="match status" value="1"/>
</dbReference>
<comment type="caution">
    <text evidence="15">The sequence shown here is derived from an EMBL/GenBank/DDBJ whole genome shotgun (WGS) entry which is preliminary data.</text>
</comment>
<dbReference type="Pfam" id="PF08532">
    <property type="entry name" value="Glyco_hydro_42M"/>
    <property type="match status" value="1"/>
</dbReference>
<dbReference type="RefSeq" id="WP_144236442.1">
    <property type="nucleotide sequence ID" value="NZ_VJWA01000001.1"/>
</dbReference>
<evidence type="ECO:0000256" key="1">
    <source>
        <dbReference type="ARBA" id="ARBA00001412"/>
    </source>
</evidence>
<dbReference type="Pfam" id="PF02449">
    <property type="entry name" value="Glyco_hydro_42"/>
    <property type="match status" value="1"/>
</dbReference>
<sequence>MLRRLVVALALTLAAAPPAGAALPAATAGAALNYGVSWYPEQRGPETWDADLRLIRAAGFTFVRVGEFAWARMEPREGAYDFAWLDAAIAAARAHGLDIVIGTPTAAPPVWLTQKYPEVLGVDAAGKPLRHGARRHASVASLLYRDKARGIATRLAERYGRAPRILGFQVDNEYGRETFDPAAVRAWHAWLAAKYKTIDALNKAWFTVAWSQTYSDWAQVPVPDERDNPGLALDWLRFFSEAWRDYQQVQIDAIRPHLAPGRFITHNYTGRYDNFDFGLTAQPLDLVSWDWYFGEPVVDPADAGFLHDMYRGFLDRNVWVMETAAGNTNWAERNYTEPKGELRAKAWQAVGHGADGYAFWVWRPTLNGIEQFHGALTDAGGRPAPVYAEAAQVGRELAGVGEAVRGSVPVADVALLHDYPSRWALRRMTMTRDYDAWKVFTSWYGALKPVATGIAVLRGPDRLARYKLVVAPALHVMTAADAAALSAYVRGGGHLVLGPRSGVKDESGSLWEPGQPGPLAALIGAHVDQANIPPPGALALDGPAGPAAASIWAERLAIDAPDVEVRLRYVGGDGWLDGLPGVVSRKVGKGRVTYIGALLDTPSLRREIGAAATAAQVVPQFPGLPDGVEATTREGPRGRVHVLVNWGTTPVTIGLPRAYRDLLAGGTTDRLTLPRFGVAVLGER</sequence>
<accession>A0A552UHT0</accession>
<dbReference type="SUPFAM" id="SSF52317">
    <property type="entry name" value="Class I glutamine amidotransferase-like"/>
    <property type="match status" value="1"/>
</dbReference>
<evidence type="ECO:0000256" key="4">
    <source>
        <dbReference type="ARBA" id="ARBA00022723"/>
    </source>
</evidence>
<dbReference type="InterPro" id="IPR003476">
    <property type="entry name" value="Glyco_hydro_42"/>
</dbReference>
<dbReference type="InterPro" id="IPR013529">
    <property type="entry name" value="Glyco_hydro_42_N"/>
</dbReference>
<feature type="chain" id="PRO_5021908510" description="Beta-galactosidase" evidence="11">
    <location>
        <begin position="22"/>
        <end position="684"/>
    </location>
</feature>
<evidence type="ECO:0000259" key="13">
    <source>
        <dbReference type="Pfam" id="PF08532"/>
    </source>
</evidence>
<gene>
    <name evidence="15" type="ORF">FMM06_06330</name>
</gene>
<feature type="domain" description="Beta-galactosidase C-terminal" evidence="14">
    <location>
        <begin position="627"/>
        <end position="681"/>
    </location>
</feature>
<evidence type="ECO:0000256" key="9">
    <source>
        <dbReference type="PIRSR" id="PIRSR001084-1"/>
    </source>
</evidence>
<keyword evidence="5 8" id="KW-0378">Hydrolase</keyword>
<evidence type="ECO:0000313" key="15">
    <source>
        <dbReference type="EMBL" id="TRW17750.1"/>
    </source>
</evidence>
<evidence type="ECO:0000313" key="16">
    <source>
        <dbReference type="Proteomes" id="UP000317894"/>
    </source>
</evidence>
<feature type="domain" description="Beta-galactosidase trimerisation" evidence="13">
    <location>
        <begin position="411"/>
        <end position="615"/>
    </location>
</feature>
<proteinExistence type="inferred from homology"/>
<feature type="binding site" evidence="10">
    <location>
        <position position="330"/>
    </location>
    <ligand>
        <name>substrate</name>
    </ligand>
</feature>
<evidence type="ECO:0000259" key="14">
    <source>
        <dbReference type="Pfam" id="PF08533"/>
    </source>
</evidence>
<evidence type="ECO:0000256" key="6">
    <source>
        <dbReference type="ARBA" id="ARBA00022833"/>
    </source>
</evidence>
<dbReference type="OrthoDB" id="9800974at2"/>
<comment type="similarity">
    <text evidence="2 8">Belongs to the glycosyl hydrolase 42 family.</text>
</comment>
<organism evidence="15 16">
    <name type="scientific">Glacieibacterium frigidum</name>
    <dbReference type="NCBI Taxonomy" id="2593303"/>
    <lineage>
        <taxon>Bacteria</taxon>
        <taxon>Pseudomonadati</taxon>
        <taxon>Pseudomonadota</taxon>
        <taxon>Alphaproteobacteria</taxon>
        <taxon>Sphingomonadales</taxon>
        <taxon>Sphingosinicellaceae</taxon>
        <taxon>Glacieibacterium</taxon>
    </lineage>
</organism>
<evidence type="ECO:0000256" key="8">
    <source>
        <dbReference type="PIRNR" id="PIRNR001084"/>
    </source>
</evidence>
<dbReference type="Proteomes" id="UP000317894">
    <property type="component" value="Unassembled WGS sequence"/>
</dbReference>
<protein>
    <recommendedName>
        <fullName evidence="3 8">Beta-galactosidase</fullName>
        <shortName evidence="8">Beta-gal</shortName>
        <ecNumber evidence="3 8">3.2.1.23</ecNumber>
    </recommendedName>
</protein>
<reference evidence="15 16" key="1">
    <citation type="submission" date="2019-07" db="EMBL/GenBank/DDBJ databases">
        <title>Novel species isolated from glacier.</title>
        <authorList>
            <person name="Liu Q."/>
            <person name="Xin Y.-H."/>
        </authorList>
    </citation>
    <scope>NUCLEOTIDE SEQUENCE [LARGE SCALE GENOMIC DNA]</scope>
    <source>
        <strain evidence="15 16">LB1R16</strain>
    </source>
</reference>
<dbReference type="InterPro" id="IPR017853">
    <property type="entry name" value="GH"/>
</dbReference>